<sequence length="188" mass="20248">MQYFPTNLVSVQYVFNTLENFKGQPDEVLLVVRQEAIQKLGELAIDISNDIQKVADRYQLQINRAKILTSVAAITGALTSIVSNAIPSTPKAQDTENADSENANKAQAKIQLVNSVGTILTLISGTLAVVSSQNSIKAQTELQTLQLKLQNVLNGIKSIQDIQDKANSSTLSPSTVGIGLVVLVLLFK</sequence>
<proteinExistence type="predicted"/>
<keyword evidence="2" id="KW-1185">Reference proteome</keyword>
<name>A0ABT1FQL0_9BACT</name>
<organism evidence="1 2">
    <name type="scientific">Runella salmonicolor</name>
    <dbReference type="NCBI Taxonomy" id="2950278"/>
    <lineage>
        <taxon>Bacteria</taxon>
        <taxon>Pseudomonadati</taxon>
        <taxon>Bacteroidota</taxon>
        <taxon>Cytophagia</taxon>
        <taxon>Cytophagales</taxon>
        <taxon>Spirosomataceae</taxon>
        <taxon>Runella</taxon>
    </lineage>
</organism>
<comment type="caution">
    <text evidence="1">The sequence shown here is derived from an EMBL/GenBank/DDBJ whole genome shotgun (WGS) entry which is preliminary data.</text>
</comment>
<evidence type="ECO:0000313" key="1">
    <source>
        <dbReference type="EMBL" id="MCP1384053.1"/>
    </source>
</evidence>
<evidence type="ECO:0000313" key="2">
    <source>
        <dbReference type="Proteomes" id="UP001204772"/>
    </source>
</evidence>
<accession>A0ABT1FQL0</accession>
<protein>
    <submittedName>
        <fullName evidence="1">Uncharacterized protein</fullName>
    </submittedName>
</protein>
<gene>
    <name evidence="1" type="ORF">NCI00_16520</name>
</gene>
<dbReference type="Proteomes" id="UP001204772">
    <property type="component" value="Unassembled WGS sequence"/>
</dbReference>
<reference evidence="1 2" key="1">
    <citation type="submission" date="2022-06" db="EMBL/GenBank/DDBJ databases">
        <title>Runella sp. S5 genome sequencing.</title>
        <authorList>
            <person name="Park S."/>
        </authorList>
    </citation>
    <scope>NUCLEOTIDE SEQUENCE [LARGE SCALE GENOMIC DNA]</scope>
    <source>
        <strain evidence="1 2">S5</strain>
    </source>
</reference>
<dbReference type="EMBL" id="JAMZEL010000006">
    <property type="protein sequence ID" value="MCP1384053.1"/>
    <property type="molecule type" value="Genomic_DNA"/>
</dbReference>
<dbReference type="RefSeq" id="WP_253529300.1">
    <property type="nucleotide sequence ID" value="NZ_JAMZEL010000006.1"/>
</dbReference>